<reference evidence="2" key="1">
    <citation type="journal article" date="2014" name="Proc. Natl. Acad. Sci. U.S.A.">
        <title>Extensive sampling of basidiomycete genomes demonstrates inadequacy of the white-rot/brown-rot paradigm for wood decay fungi.</title>
        <authorList>
            <person name="Riley R."/>
            <person name="Salamov A.A."/>
            <person name="Brown D.W."/>
            <person name="Nagy L.G."/>
            <person name="Floudas D."/>
            <person name="Held B.W."/>
            <person name="Levasseur A."/>
            <person name="Lombard V."/>
            <person name="Morin E."/>
            <person name="Otillar R."/>
            <person name="Lindquist E.A."/>
            <person name="Sun H."/>
            <person name="LaButti K.M."/>
            <person name="Schmutz J."/>
            <person name="Jabbour D."/>
            <person name="Luo H."/>
            <person name="Baker S.E."/>
            <person name="Pisabarro A.G."/>
            <person name="Walton J.D."/>
            <person name="Blanchette R.A."/>
            <person name="Henrissat B."/>
            <person name="Martin F."/>
            <person name="Cullen D."/>
            <person name="Hibbett D.S."/>
            <person name="Grigoriev I.V."/>
        </authorList>
    </citation>
    <scope>NUCLEOTIDE SEQUENCE [LARGE SCALE GENOMIC DNA]</scope>
    <source>
        <strain evidence="2">MUCL 33604</strain>
    </source>
</reference>
<accession>A0A067QCV4</accession>
<keyword evidence="2" id="KW-1185">Reference proteome</keyword>
<feature type="non-terminal residue" evidence="1">
    <location>
        <position position="137"/>
    </location>
</feature>
<evidence type="ECO:0000313" key="2">
    <source>
        <dbReference type="Proteomes" id="UP000027265"/>
    </source>
</evidence>
<sequence length="137" mass="15872">MYRFIERSSSNAYQSPYREISRCNTSVQGLNVDTDLTRIHDDVLALDAEIGELCERMSGLQHHLDELIRKRDNALTESHIIKSLFAPIRRLPPEILSKIFVHCWEPYIPLHSISTPLVLVQVCCFWRLVALSTPLLW</sequence>
<dbReference type="InParanoid" id="A0A067QCV4"/>
<dbReference type="Proteomes" id="UP000027265">
    <property type="component" value="Unassembled WGS sequence"/>
</dbReference>
<protein>
    <submittedName>
        <fullName evidence="1">Uncharacterized protein</fullName>
    </submittedName>
</protein>
<dbReference type="AlphaFoldDB" id="A0A067QCV4"/>
<organism evidence="1 2">
    <name type="scientific">Jaapia argillacea MUCL 33604</name>
    <dbReference type="NCBI Taxonomy" id="933084"/>
    <lineage>
        <taxon>Eukaryota</taxon>
        <taxon>Fungi</taxon>
        <taxon>Dikarya</taxon>
        <taxon>Basidiomycota</taxon>
        <taxon>Agaricomycotina</taxon>
        <taxon>Agaricomycetes</taxon>
        <taxon>Agaricomycetidae</taxon>
        <taxon>Jaapiales</taxon>
        <taxon>Jaapiaceae</taxon>
        <taxon>Jaapia</taxon>
    </lineage>
</organism>
<dbReference type="EMBL" id="KL197714">
    <property type="protein sequence ID" value="KDQ60406.1"/>
    <property type="molecule type" value="Genomic_DNA"/>
</dbReference>
<evidence type="ECO:0000313" key="1">
    <source>
        <dbReference type="EMBL" id="KDQ60406.1"/>
    </source>
</evidence>
<dbReference type="HOGENOM" id="CLU_018544_3_3_1"/>
<gene>
    <name evidence="1" type="ORF">JAAARDRAFT_174489</name>
</gene>
<proteinExistence type="predicted"/>
<name>A0A067QCV4_9AGAM</name>
<dbReference type="OrthoDB" id="2269034at2759"/>